<organism evidence="3 4">
    <name type="scientific">Fluviispira sanaruensis</name>
    <dbReference type="NCBI Taxonomy" id="2493639"/>
    <lineage>
        <taxon>Bacteria</taxon>
        <taxon>Pseudomonadati</taxon>
        <taxon>Bdellovibrionota</taxon>
        <taxon>Oligoflexia</taxon>
        <taxon>Silvanigrellales</taxon>
        <taxon>Silvanigrellaceae</taxon>
        <taxon>Fluviispira</taxon>
    </lineage>
</organism>
<dbReference type="KEGG" id="sbf:JCM31447_14880"/>
<reference evidence="3 4" key="1">
    <citation type="submission" date="2018-12" db="EMBL/GenBank/DDBJ databases">
        <title>Rubrispira sanarue gen. nov., sp., nov., a member of the order Silvanigrellales, isolated from a brackish lake in Hamamatsu Japan.</title>
        <authorList>
            <person name="Maejima Y."/>
            <person name="Iino T."/>
            <person name="Muraguchi Y."/>
            <person name="Fukuda K."/>
            <person name="Nojiri H."/>
            <person name="Ohkuma M."/>
            <person name="Moriuchi R."/>
            <person name="Dohra H."/>
            <person name="Kimbara K."/>
            <person name="Shintani M."/>
        </authorList>
    </citation>
    <scope>NUCLEOTIDE SEQUENCE [LARGE SCALE GENOMIC DNA]</scope>
    <source>
        <strain evidence="3 4">RF1110005</strain>
    </source>
</reference>
<dbReference type="SUPFAM" id="SSF53756">
    <property type="entry name" value="UDP-Glycosyltransferase/glycogen phosphorylase"/>
    <property type="match status" value="1"/>
</dbReference>
<gene>
    <name evidence="3" type="ORF">JCM31447_14880</name>
</gene>
<name>A0A4P2VUA5_FLUSA</name>
<dbReference type="OrthoDB" id="5289084at2"/>
<sequence length="359" mass="40288">MKVGILHTAFIGDIALSSLLIEALFQEKHEIYLITRKASILLYKSDHRIKGFISADKAKGIKKINSVITIANQIKELNLEVLLVPHKSTTSALCAYLSNVPKRISYEDSALKFLYTENLPFHKEKHECLRCLDIAPRWLVSESIYQKAVKIARPILIPAQEMPTFNLKNPNFFQNANSFFIVSPGSVWATKKYPAQQFAKAIFSILSKNKNIRCILTGTQQDKMDINTILSFFAPFSEISARIIDTSAYLPLDEFVSLTSKAQFIIANDSSPIHIASGSNIPVISIFGPTTWKFGFYPTSDKNVVLNYKDENGETLACHPCTPHGSSICPQKHFRCMLDLSPDLLVESVEKLLPELFNS</sequence>
<dbReference type="GO" id="GO:0008713">
    <property type="term" value="F:ADP-heptose-lipopolysaccharide heptosyltransferase activity"/>
    <property type="evidence" value="ECO:0007669"/>
    <property type="project" value="TreeGrafter"/>
</dbReference>
<keyword evidence="4" id="KW-1185">Reference proteome</keyword>
<evidence type="ECO:0000256" key="2">
    <source>
        <dbReference type="ARBA" id="ARBA00022679"/>
    </source>
</evidence>
<evidence type="ECO:0000313" key="4">
    <source>
        <dbReference type="Proteomes" id="UP000291236"/>
    </source>
</evidence>
<dbReference type="PANTHER" id="PTHR30160:SF1">
    <property type="entry name" value="LIPOPOLYSACCHARIDE 1,2-N-ACETYLGLUCOSAMINETRANSFERASE-RELATED"/>
    <property type="match status" value="1"/>
</dbReference>
<dbReference type="Proteomes" id="UP000291236">
    <property type="component" value="Chromosome"/>
</dbReference>
<dbReference type="GO" id="GO:0009244">
    <property type="term" value="P:lipopolysaccharide core region biosynthetic process"/>
    <property type="evidence" value="ECO:0007669"/>
    <property type="project" value="TreeGrafter"/>
</dbReference>
<dbReference type="EMBL" id="AP019368">
    <property type="protein sequence ID" value="BBH53045.1"/>
    <property type="molecule type" value="Genomic_DNA"/>
</dbReference>
<dbReference type="Gene3D" id="3.40.50.2000">
    <property type="entry name" value="Glycogen Phosphorylase B"/>
    <property type="match status" value="2"/>
</dbReference>
<dbReference type="CDD" id="cd03789">
    <property type="entry name" value="GT9_LPS_heptosyltransferase"/>
    <property type="match status" value="1"/>
</dbReference>
<keyword evidence="2 3" id="KW-0808">Transferase</keyword>
<dbReference type="RefSeq" id="WP_130608120.1">
    <property type="nucleotide sequence ID" value="NZ_AP019368.1"/>
</dbReference>
<dbReference type="PANTHER" id="PTHR30160">
    <property type="entry name" value="TETRAACYLDISACCHARIDE 4'-KINASE-RELATED"/>
    <property type="match status" value="1"/>
</dbReference>
<dbReference type="Pfam" id="PF01075">
    <property type="entry name" value="Glyco_transf_9"/>
    <property type="match status" value="1"/>
</dbReference>
<evidence type="ECO:0000313" key="3">
    <source>
        <dbReference type="EMBL" id="BBH53045.1"/>
    </source>
</evidence>
<proteinExistence type="predicted"/>
<dbReference type="InterPro" id="IPR051199">
    <property type="entry name" value="LPS_LOS_Heptosyltrfase"/>
</dbReference>
<dbReference type="InterPro" id="IPR002201">
    <property type="entry name" value="Glyco_trans_9"/>
</dbReference>
<dbReference type="AlphaFoldDB" id="A0A4P2VUA5"/>
<evidence type="ECO:0000256" key="1">
    <source>
        <dbReference type="ARBA" id="ARBA00022676"/>
    </source>
</evidence>
<keyword evidence="1" id="KW-0328">Glycosyltransferase</keyword>
<dbReference type="GO" id="GO:0005829">
    <property type="term" value="C:cytosol"/>
    <property type="evidence" value="ECO:0007669"/>
    <property type="project" value="TreeGrafter"/>
</dbReference>
<protein>
    <submittedName>
        <fullName evidence="3">Glycosyltransferase family 9 protein</fullName>
    </submittedName>
</protein>
<accession>A0A4P2VUA5</accession>